<dbReference type="Proteomes" id="UP000061489">
    <property type="component" value="Chromosome"/>
</dbReference>
<dbReference type="KEGG" id="msx:AU14_15450"/>
<sequence length="180" mass="21110">MTDQVLYFFSKTRKQRSKLFIRMGLFCWVYVIGLLLYEEFGDKPVPDDLHLAMVIAFPVASAILFLVAWWHLRNPATYRAMITPERFTIEYPNSESWSFDVNVADIKRFEYRQTHSHAGEGILNHGILMKDGSFHHISMNYGNHIKEMYEAIKSVSPEVTFSSRVNKRFQGLGFDRDYEK</sequence>
<feature type="transmembrane region" description="Helical" evidence="1">
    <location>
        <begin position="49"/>
        <end position="72"/>
    </location>
</feature>
<dbReference type="OrthoDB" id="6271052at2"/>
<proteinExistence type="predicted"/>
<dbReference type="RefSeq" id="WP_041342056.1">
    <property type="nucleotide sequence ID" value="NZ_CP007151.1"/>
</dbReference>
<keyword evidence="3" id="KW-1185">Reference proteome</keyword>
<evidence type="ECO:0000313" key="2">
    <source>
        <dbReference type="EMBL" id="AHI30206.1"/>
    </source>
</evidence>
<dbReference type="AlphaFoldDB" id="W5YM78"/>
<dbReference type="EMBL" id="CP007151">
    <property type="protein sequence ID" value="AHI30206.1"/>
    <property type="molecule type" value="Genomic_DNA"/>
</dbReference>
<keyword evidence="1" id="KW-0812">Transmembrane</keyword>
<dbReference type="HOGENOM" id="CLU_1577430_0_0_6"/>
<feature type="transmembrane region" description="Helical" evidence="1">
    <location>
        <begin position="19"/>
        <end position="37"/>
    </location>
</feature>
<keyword evidence="1" id="KW-1133">Transmembrane helix</keyword>
<evidence type="ECO:0000256" key="1">
    <source>
        <dbReference type="SAM" id="Phobius"/>
    </source>
</evidence>
<organism evidence="2 3">
    <name type="scientific">Marinobacter similis</name>
    <dbReference type="NCBI Taxonomy" id="1420916"/>
    <lineage>
        <taxon>Bacteria</taxon>
        <taxon>Pseudomonadati</taxon>
        <taxon>Pseudomonadota</taxon>
        <taxon>Gammaproteobacteria</taxon>
        <taxon>Pseudomonadales</taxon>
        <taxon>Marinobacteraceae</taxon>
        <taxon>Marinobacter</taxon>
    </lineage>
</organism>
<keyword evidence="1" id="KW-0472">Membrane</keyword>
<name>W5YM78_9GAMM</name>
<evidence type="ECO:0000313" key="3">
    <source>
        <dbReference type="Proteomes" id="UP000061489"/>
    </source>
</evidence>
<protein>
    <submittedName>
        <fullName evidence="2">Uncharacterized protein</fullName>
    </submittedName>
</protein>
<gene>
    <name evidence="2" type="ORF">AU14_15450</name>
</gene>
<accession>W5YM78</accession>
<reference evidence="2 3" key="1">
    <citation type="journal article" date="2014" name="Genome Announc.">
        <title>Draft Genome Sequences of Marinobacter similis A3d10T and Marinobacter salarius R9SW1T.</title>
        <authorList>
            <person name="Ivanova E.P."/>
            <person name="Ng H.J."/>
            <person name="Webb H.K."/>
            <person name="Feng G."/>
            <person name="Oshima K."/>
            <person name="Hattori M."/>
            <person name="Ohkuma M."/>
            <person name="Sergeev A.F."/>
            <person name="Mikhailov V.V."/>
            <person name="Crawford R.J."/>
            <person name="Sawabe T."/>
        </authorList>
    </citation>
    <scope>NUCLEOTIDE SEQUENCE [LARGE SCALE GENOMIC DNA]</scope>
    <source>
        <strain evidence="2 3">A3d10</strain>
    </source>
</reference>